<evidence type="ECO:0000313" key="3">
    <source>
        <dbReference type="Proteomes" id="UP000056209"/>
    </source>
</evidence>
<evidence type="ECO:0000256" key="1">
    <source>
        <dbReference type="SAM" id="MobiDB-lite"/>
    </source>
</evidence>
<comment type="caution">
    <text evidence="2">The sequence shown here is derived from an EMBL/GenBank/DDBJ whole genome shotgun (WGS) entry which is preliminary data.</text>
</comment>
<protein>
    <submittedName>
        <fullName evidence="2">Uncharacterized protein</fullName>
    </submittedName>
</protein>
<dbReference type="EMBL" id="BCMS01000001">
    <property type="protein sequence ID" value="GAQ21999.1"/>
    <property type="molecule type" value="Genomic_DNA"/>
</dbReference>
<accession>A0A100HJP4</accession>
<name>A0A100HJP4_9DEIO</name>
<sequence>MPRVTRPARAPPPDGRHPPAAALESLRTHPWALAPGHAARCMRGAGCKARDSADLYNKGQ</sequence>
<dbReference type="Proteomes" id="UP000056209">
    <property type="component" value="Unassembled WGS sequence"/>
</dbReference>
<evidence type="ECO:0000313" key="2">
    <source>
        <dbReference type="EMBL" id="GAQ21999.1"/>
    </source>
</evidence>
<reference evidence="3" key="1">
    <citation type="submission" date="2015-11" db="EMBL/GenBank/DDBJ databases">
        <title>Draft Genome Sequence of the Radioresistant Bacterium Deinococcus grandis, Isolated from Freshwater Fish in Japan.</title>
        <authorList>
            <person name="Satoh K."/>
            <person name="Onodera T."/>
            <person name="Omoso K."/>
            <person name="Takeda-Yano K."/>
            <person name="Katayama T."/>
            <person name="Oono Y."/>
            <person name="Narumi I."/>
        </authorList>
    </citation>
    <scope>NUCLEOTIDE SEQUENCE [LARGE SCALE GENOMIC DNA]</scope>
    <source>
        <strain evidence="3">ATCC 43672</strain>
    </source>
</reference>
<organism evidence="2 3">
    <name type="scientific">Deinococcus grandis</name>
    <dbReference type="NCBI Taxonomy" id="57498"/>
    <lineage>
        <taxon>Bacteria</taxon>
        <taxon>Thermotogati</taxon>
        <taxon>Deinococcota</taxon>
        <taxon>Deinococci</taxon>
        <taxon>Deinococcales</taxon>
        <taxon>Deinococcaceae</taxon>
        <taxon>Deinococcus</taxon>
    </lineage>
</organism>
<gene>
    <name evidence="2" type="ORF">DEIGR_102026</name>
</gene>
<feature type="region of interest" description="Disordered" evidence="1">
    <location>
        <begin position="1"/>
        <end position="22"/>
    </location>
</feature>
<dbReference type="AlphaFoldDB" id="A0A100HJP4"/>
<keyword evidence="3" id="KW-1185">Reference proteome</keyword>
<proteinExistence type="predicted"/>